<dbReference type="InParanoid" id="J4HVP2"/>
<dbReference type="GeneID" id="24095768"/>
<accession>J4HVP2</accession>
<proteinExistence type="predicted"/>
<dbReference type="RefSeq" id="XP_012180140.1">
    <property type="nucleotide sequence ID" value="XM_012324750.1"/>
</dbReference>
<name>J4HVP2_9APHY</name>
<dbReference type="OrthoDB" id="5570013at2759"/>
<feature type="transmembrane region" description="Helical" evidence="2">
    <location>
        <begin position="83"/>
        <end position="104"/>
    </location>
</feature>
<dbReference type="AlphaFoldDB" id="J4HVP2"/>
<keyword evidence="4" id="KW-1185">Reference proteome</keyword>
<keyword evidence="2" id="KW-0812">Transmembrane</keyword>
<dbReference type="EMBL" id="HE797009">
    <property type="protein sequence ID" value="CCM00857.1"/>
    <property type="molecule type" value="Genomic_DNA"/>
</dbReference>
<dbReference type="Proteomes" id="UP000006352">
    <property type="component" value="Unassembled WGS sequence"/>
</dbReference>
<organism evidence="3 4">
    <name type="scientific">Fibroporia radiculosa</name>
    <dbReference type="NCBI Taxonomy" id="599839"/>
    <lineage>
        <taxon>Eukaryota</taxon>
        <taxon>Fungi</taxon>
        <taxon>Dikarya</taxon>
        <taxon>Basidiomycota</taxon>
        <taxon>Agaricomycotina</taxon>
        <taxon>Agaricomycetes</taxon>
        <taxon>Polyporales</taxon>
        <taxon>Fibroporiaceae</taxon>
        <taxon>Fibroporia</taxon>
    </lineage>
</organism>
<keyword evidence="2" id="KW-1133">Transmembrane helix</keyword>
<dbReference type="STRING" id="599839.J4HVP2"/>
<evidence type="ECO:0000256" key="2">
    <source>
        <dbReference type="SAM" id="Phobius"/>
    </source>
</evidence>
<gene>
    <name evidence="3" type="ORF">FIBRA_02903</name>
</gene>
<sequence>MKDTPPGEPPGPLALQAQEPTNVKQHQIDTVEIAQTSRPPLFTAFLHYLRGHQAIALPTSDADEDSGIETQSFRKLWQGKRRLILGCILLCIVLLAAILPPVIVSAVRSRRRRSQFTDPIPDHRHYDDCVHRFDWNIAEEASFGHHEFMGQTYMHAVNVSIPIPVSSVFSLESYGDRESTHGSLELLVDDGQRYPNSDQVHVEITKFTDSANYVQPTSQMCLMRAGFLNNIRLGLVTPHLQKPSGLASERTAFAIKVYFPPSQSGPLHFNHFEAEMPNFEYHADLGDHVFFKEMVLAASNRPINASITGRDIRVRTTNAPVYGSYNTTNNVYVMTQNAPIEVSASAIAPADDAGNARFELIFVTSNAKVMVAVPEAPPDDVPGRTILHTSNAPAWLSLPQTFTGSFTLSTTRRHAPQVHFDADAQTPGREREVQIVTANGNDVKGAVRRASLQTRRPHNMRPQSVEIRTSNSDVHLFLRYAVVIKSSLTSNAGALHRTLPS</sequence>
<feature type="compositionally biased region" description="Pro residues" evidence="1">
    <location>
        <begin position="1"/>
        <end position="12"/>
    </location>
</feature>
<evidence type="ECO:0000313" key="3">
    <source>
        <dbReference type="EMBL" id="CCM00857.1"/>
    </source>
</evidence>
<protein>
    <submittedName>
        <fullName evidence="3">Uncharacterized protein</fullName>
    </submittedName>
</protein>
<feature type="region of interest" description="Disordered" evidence="1">
    <location>
        <begin position="1"/>
        <end position="21"/>
    </location>
</feature>
<dbReference type="HOGENOM" id="CLU_545165_0_0_1"/>
<reference evidence="3 4" key="1">
    <citation type="journal article" date="2012" name="Appl. Environ. Microbiol.">
        <title>Short-read sequencing for genomic analysis of the brown rot fungus Fibroporia radiculosa.</title>
        <authorList>
            <person name="Tang J.D."/>
            <person name="Perkins A.D."/>
            <person name="Sonstegard T.S."/>
            <person name="Schroeder S.G."/>
            <person name="Burgess S.C."/>
            <person name="Diehl S.V."/>
        </authorList>
    </citation>
    <scope>NUCLEOTIDE SEQUENCE [LARGE SCALE GENOMIC DNA]</scope>
    <source>
        <strain evidence="3 4">TFFH 294</strain>
    </source>
</reference>
<evidence type="ECO:0000256" key="1">
    <source>
        <dbReference type="SAM" id="MobiDB-lite"/>
    </source>
</evidence>
<evidence type="ECO:0000313" key="4">
    <source>
        <dbReference type="Proteomes" id="UP000006352"/>
    </source>
</evidence>
<keyword evidence="2" id="KW-0472">Membrane</keyword>